<dbReference type="RefSeq" id="WP_343934831.1">
    <property type="nucleotide sequence ID" value="NZ_BAAABU010000006.1"/>
</dbReference>
<protein>
    <submittedName>
        <fullName evidence="2">Uncharacterized protein</fullName>
    </submittedName>
</protein>
<proteinExistence type="predicted"/>
<dbReference type="EMBL" id="BAAABU010000006">
    <property type="protein sequence ID" value="GAA0232741.1"/>
    <property type="molecule type" value="Genomic_DNA"/>
</dbReference>
<dbReference type="Proteomes" id="UP001500416">
    <property type="component" value="Unassembled WGS sequence"/>
</dbReference>
<feature type="transmembrane region" description="Helical" evidence="1">
    <location>
        <begin position="113"/>
        <end position="134"/>
    </location>
</feature>
<reference evidence="2 3" key="1">
    <citation type="journal article" date="2019" name="Int. J. Syst. Evol. Microbiol.">
        <title>The Global Catalogue of Microorganisms (GCM) 10K type strain sequencing project: providing services to taxonomists for standard genome sequencing and annotation.</title>
        <authorList>
            <consortium name="The Broad Institute Genomics Platform"/>
            <consortium name="The Broad Institute Genome Sequencing Center for Infectious Disease"/>
            <person name="Wu L."/>
            <person name="Ma J."/>
        </authorList>
    </citation>
    <scope>NUCLEOTIDE SEQUENCE [LARGE SCALE GENOMIC DNA]</scope>
    <source>
        <strain evidence="2 3">JCM 3380</strain>
    </source>
</reference>
<gene>
    <name evidence="2" type="ORF">GCM10010492_34380</name>
</gene>
<evidence type="ECO:0000313" key="3">
    <source>
        <dbReference type="Proteomes" id="UP001500416"/>
    </source>
</evidence>
<comment type="caution">
    <text evidence="2">The sequence shown here is derived from an EMBL/GenBank/DDBJ whole genome shotgun (WGS) entry which is preliminary data.</text>
</comment>
<keyword evidence="3" id="KW-1185">Reference proteome</keyword>
<feature type="transmembrane region" description="Helical" evidence="1">
    <location>
        <begin position="81"/>
        <end position="101"/>
    </location>
</feature>
<evidence type="ECO:0000256" key="1">
    <source>
        <dbReference type="SAM" id="Phobius"/>
    </source>
</evidence>
<accession>A0ABN0TXL8</accession>
<keyword evidence="1" id="KW-0472">Membrane</keyword>
<name>A0ABN0TXL8_9PSEU</name>
<keyword evidence="1" id="KW-1133">Transmembrane helix</keyword>
<organism evidence="2 3">
    <name type="scientific">Saccharothrix mutabilis subsp. mutabilis</name>
    <dbReference type="NCBI Taxonomy" id="66855"/>
    <lineage>
        <taxon>Bacteria</taxon>
        <taxon>Bacillati</taxon>
        <taxon>Actinomycetota</taxon>
        <taxon>Actinomycetes</taxon>
        <taxon>Pseudonocardiales</taxon>
        <taxon>Pseudonocardiaceae</taxon>
        <taxon>Saccharothrix</taxon>
    </lineage>
</organism>
<evidence type="ECO:0000313" key="2">
    <source>
        <dbReference type="EMBL" id="GAA0232741.1"/>
    </source>
</evidence>
<keyword evidence="1" id="KW-0812">Transmembrane</keyword>
<sequence>MNNPDAPPVARSTSDVEQPVRRWVDYVAPTEHAEVIFKVEEVVAPSAAAEASVPGEGASLQVRYRDAHGDLRVPEREASRMLGLAGFGVGATCLVAGEAVLLRFGADVVPADALVAVCVAYMVVVGALTWLFGFRR</sequence>